<keyword evidence="3" id="KW-1185">Reference proteome</keyword>
<dbReference type="Proteomes" id="UP000188268">
    <property type="component" value="Unassembled WGS sequence"/>
</dbReference>
<dbReference type="Gramene" id="OMO88028">
    <property type="protein sequence ID" value="OMO88028"/>
    <property type="gene ID" value="CCACVL1_08582"/>
</dbReference>
<name>A0A1R3IZM6_COCAP</name>
<proteinExistence type="predicted"/>
<evidence type="ECO:0000313" key="2">
    <source>
        <dbReference type="EMBL" id="OMO88028.1"/>
    </source>
</evidence>
<accession>A0A1R3IZM6</accession>
<feature type="region of interest" description="Disordered" evidence="1">
    <location>
        <begin position="1"/>
        <end position="88"/>
    </location>
</feature>
<protein>
    <submittedName>
        <fullName evidence="2">Uncharacterized protein</fullName>
    </submittedName>
</protein>
<dbReference type="EMBL" id="AWWV01009098">
    <property type="protein sequence ID" value="OMO88028.1"/>
    <property type="molecule type" value="Genomic_DNA"/>
</dbReference>
<comment type="caution">
    <text evidence="2">The sequence shown here is derived from an EMBL/GenBank/DDBJ whole genome shotgun (WGS) entry which is preliminary data.</text>
</comment>
<feature type="compositionally biased region" description="Basic residues" evidence="1">
    <location>
        <begin position="40"/>
        <end position="52"/>
    </location>
</feature>
<organism evidence="2 3">
    <name type="scientific">Corchorus capsularis</name>
    <name type="common">Jute</name>
    <dbReference type="NCBI Taxonomy" id="210143"/>
    <lineage>
        <taxon>Eukaryota</taxon>
        <taxon>Viridiplantae</taxon>
        <taxon>Streptophyta</taxon>
        <taxon>Embryophyta</taxon>
        <taxon>Tracheophyta</taxon>
        <taxon>Spermatophyta</taxon>
        <taxon>Magnoliopsida</taxon>
        <taxon>eudicotyledons</taxon>
        <taxon>Gunneridae</taxon>
        <taxon>Pentapetalae</taxon>
        <taxon>rosids</taxon>
        <taxon>malvids</taxon>
        <taxon>Malvales</taxon>
        <taxon>Malvaceae</taxon>
        <taxon>Grewioideae</taxon>
        <taxon>Apeibeae</taxon>
        <taxon>Corchorus</taxon>
    </lineage>
</organism>
<dbReference type="AlphaFoldDB" id="A0A1R3IZM6"/>
<sequence length="110" mass="12345">MDFNAVKSMSSKEHEPGMESFLAATPTKKNQIEVANLKRTPQKKQRRKKHMPKVITDGKPNKDASTPLGEGNGENSTRKRKCVQRKGLNKDIINITEEECRTGASHLETL</sequence>
<evidence type="ECO:0000256" key="1">
    <source>
        <dbReference type="SAM" id="MobiDB-lite"/>
    </source>
</evidence>
<reference evidence="2 3" key="1">
    <citation type="submission" date="2013-09" db="EMBL/GenBank/DDBJ databases">
        <title>Corchorus capsularis genome sequencing.</title>
        <authorList>
            <person name="Alam M."/>
            <person name="Haque M.S."/>
            <person name="Islam M.S."/>
            <person name="Emdad E.M."/>
            <person name="Islam M.M."/>
            <person name="Ahmed B."/>
            <person name="Halim A."/>
            <person name="Hossen Q.M.M."/>
            <person name="Hossain M.Z."/>
            <person name="Ahmed R."/>
            <person name="Khan M.M."/>
            <person name="Islam R."/>
            <person name="Rashid M.M."/>
            <person name="Khan S.A."/>
            <person name="Rahman M.S."/>
            <person name="Alam M."/>
        </authorList>
    </citation>
    <scope>NUCLEOTIDE SEQUENCE [LARGE SCALE GENOMIC DNA]</scope>
    <source>
        <strain evidence="3">cv. CVL-1</strain>
        <tissue evidence="2">Whole seedling</tissue>
    </source>
</reference>
<gene>
    <name evidence="2" type="ORF">CCACVL1_08582</name>
</gene>
<evidence type="ECO:0000313" key="3">
    <source>
        <dbReference type="Proteomes" id="UP000188268"/>
    </source>
</evidence>